<reference evidence="2" key="1">
    <citation type="submission" date="2020-07" db="EMBL/GenBank/DDBJ databases">
        <title>Huge and variable diversity of episymbiotic CPR bacteria and DPANN archaea in groundwater ecosystems.</title>
        <authorList>
            <person name="He C.Y."/>
            <person name="Keren R."/>
            <person name="Whittaker M."/>
            <person name="Farag I.F."/>
            <person name="Doudna J."/>
            <person name="Cate J.H.D."/>
            <person name="Banfield J.F."/>
        </authorList>
    </citation>
    <scope>NUCLEOTIDE SEQUENCE</scope>
    <source>
        <strain evidence="2">NC_groundwater_580_Pr5_B-0.1um_64_19</strain>
    </source>
</reference>
<dbReference type="AlphaFoldDB" id="A0A932A953"/>
<name>A0A932A953_9BACT</name>
<sequence>MDEHAERERLHAEYAAMPDEQLLELAADRDELTDEAQAALAAELARRQLATPEVATGYDKVEERPLAKAARFRDLPAALLAKGSLESAGIESVLFNENMVRMDWFYSNLVGGIVLQVAPEDLEAAREILTQPPDNFEPDTGGAFTQPECPNCHSREVDSPGQDTGARAALLWATTIPLPFENRDWKCEDCGHRWREPATPTDV</sequence>
<dbReference type="SUPFAM" id="SSF54913">
    <property type="entry name" value="GlnB-like"/>
    <property type="match status" value="1"/>
</dbReference>
<evidence type="ECO:0000313" key="3">
    <source>
        <dbReference type="Proteomes" id="UP000779809"/>
    </source>
</evidence>
<gene>
    <name evidence="2" type="ORF">HYX28_09335</name>
</gene>
<dbReference type="EMBL" id="JACPNR010000011">
    <property type="protein sequence ID" value="MBI2678971.1"/>
    <property type="molecule type" value="Genomic_DNA"/>
</dbReference>
<dbReference type="Gene3D" id="3.30.70.790">
    <property type="entry name" value="UreE, C-terminal domain"/>
    <property type="match status" value="1"/>
</dbReference>
<dbReference type="Proteomes" id="UP000779809">
    <property type="component" value="Unassembled WGS sequence"/>
</dbReference>
<dbReference type="InterPro" id="IPR018551">
    <property type="entry name" value="DUF2007"/>
</dbReference>
<protein>
    <submittedName>
        <fullName evidence="2">DUF2007 domain-containing protein</fullName>
    </submittedName>
</protein>
<feature type="domain" description="DUF2007" evidence="1">
    <location>
        <begin position="69"/>
        <end position="130"/>
    </location>
</feature>
<evidence type="ECO:0000313" key="2">
    <source>
        <dbReference type="EMBL" id="MBI2678971.1"/>
    </source>
</evidence>
<dbReference type="Pfam" id="PF09413">
    <property type="entry name" value="DUF2007"/>
    <property type="match status" value="1"/>
</dbReference>
<comment type="caution">
    <text evidence="2">The sequence shown here is derived from an EMBL/GenBank/DDBJ whole genome shotgun (WGS) entry which is preliminary data.</text>
</comment>
<proteinExistence type="predicted"/>
<evidence type="ECO:0000259" key="1">
    <source>
        <dbReference type="Pfam" id="PF09413"/>
    </source>
</evidence>
<dbReference type="InterPro" id="IPR011322">
    <property type="entry name" value="N-reg_PII-like_a/b"/>
</dbReference>
<accession>A0A932A953</accession>
<organism evidence="2 3">
    <name type="scientific">Candidatus Korobacter versatilis</name>
    <dbReference type="NCBI Taxonomy" id="658062"/>
    <lineage>
        <taxon>Bacteria</taxon>
        <taxon>Pseudomonadati</taxon>
        <taxon>Acidobacteriota</taxon>
        <taxon>Terriglobia</taxon>
        <taxon>Terriglobales</taxon>
        <taxon>Candidatus Korobacteraceae</taxon>
        <taxon>Candidatus Korobacter</taxon>
    </lineage>
</organism>